<accession>A0A0B7BX58</accession>
<dbReference type="AlphaFoldDB" id="A0A0B7BX58"/>
<dbReference type="EMBL" id="HACG01050942">
    <property type="protein sequence ID" value="CEK97809.1"/>
    <property type="molecule type" value="Transcribed_RNA"/>
</dbReference>
<gene>
    <name evidence="2" type="primary">ORF216963</name>
</gene>
<sequence length="59" mass="6662">MYNNEMMNSLRSAHLNNGKHLSEKAVTEFGDISNMTKNLPGIHHSHRGSDSDVDNMLHQ</sequence>
<evidence type="ECO:0000313" key="2">
    <source>
        <dbReference type="EMBL" id="CEK97809.1"/>
    </source>
</evidence>
<evidence type="ECO:0000256" key="1">
    <source>
        <dbReference type="SAM" id="MobiDB-lite"/>
    </source>
</evidence>
<feature type="compositionally biased region" description="Basic and acidic residues" evidence="1">
    <location>
        <begin position="47"/>
        <end position="59"/>
    </location>
</feature>
<proteinExistence type="predicted"/>
<organism evidence="2">
    <name type="scientific">Arion vulgaris</name>
    <dbReference type="NCBI Taxonomy" id="1028688"/>
    <lineage>
        <taxon>Eukaryota</taxon>
        <taxon>Metazoa</taxon>
        <taxon>Spiralia</taxon>
        <taxon>Lophotrochozoa</taxon>
        <taxon>Mollusca</taxon>
        <taxon>Gastropoda</taxon>
        <taxon>Heterobranchia</taxon>
        <taxon>Euthyneura</taxon>
        <taxon>Panpulmonata</taxon>
        <taxon>Eupulmonata</taxon>
        <taxon>Stylommatophora</taxon>
        <taxon>Helicina</taxon>
        <taxon>Arionoidea</taxon>
        <taxon>Arionidae</taxon>
        <taxon>Arion</taxon>
    </lineage>
</organism>
<reference evidence="2" key="1">
    <citation type="submission" date="2014-12" db="EMBL/GenBank/DDBJ databases">
        <title>Insight into the proteome of Arion vulgaris.</title>
        <authorList>
            <person name="Aradska J."/>
            <person name="Bulat T."/>
            <person name="Smidak R."/>
            <person name="Sarate P."/>
            <person name="Gangsoo J."/>
            <person name="Sialana F."/>
            <person name="Bilban M."/>
            <person name="Lubec G."/>
        </authorList>
    </citation>
    <scope>NUCLEOTIDE SEQUENCE</scope>
    <source>
        <tissue evidence="2">Skin</tissue>
    </source>
</reference>
<protein>
    <submittedName>
        <fullName evidence="2">Uncharacterized protein</fullName>
    </submittedName>
</protein>
<feature type="region of interest" description="Disordered" evidence="1">
    <location>
        <begin position="37"/>
        <end position="59"/>
    </location>
</feature>
<name>A0A0B7BX58_9EUPU</name>